<organism evidence="2 3">
    <name type="scientific">Emiliania huxleyi (strain CCMP1516)</name>
    <dbReference type="NCBI Taxonomy" id="280463"/>
    <lineage>
        <taxon>Eukaryota</taxon>
        <taxon>Haptista</taxon>
        <taxon>Haptophyta</taxon>
        <taxon>Prymnesiophyceae</taxon>
        <taxon>Isochrysidales</taxon>
        <taxon>Noelaerhabdaceae</taxon>
        <taxon>Emiliania</taxon>
    </lineage>
</organism>
<keyword evidence="1" id="KW-0812">Transmembrane</keyword>
<feature type="transmembrane region" description="Helical" evidence="1">
    <location>
        <begin position="6"/>
        <end position="27"/>
    </location>
</feature>
<keyword evidence="1" id="KW-1133">Transmembrane helix</keyword>
<dbReference type="AlphaFoldDB" id="A0A0D3K774"/>
<reference evidence="3" key="1">
    <citation type="journal article" date="2013" name="Nature">
        <title>Pan genome of the phytoplankton Emiliania underpins its global distribution.</title>
        <authorList>
            <person name="Read B.A."/>
            <person name="Kegel J."/>
            <person name="Klute M.J."/>
            <person name="Kuo A."/>
            <person name="Lefebvre S.C."/>
            <person name="Maumus F."/>
            <person name="Mayer C."/>
            <person name="Miller J."/>
            <person name="Monier A."/>
            <person name="Salamov A."/>
            <person name="Young J."/>
            <person name="Aguilar M."/>
            <person name="Claverie J.M."/>
            <person name="Frickenhaus S."/>
            <person name="Gonzalez K."/>
            <person name="Herman E.K."/>
            <person name="Lin Y.C."/>
            <person name="Napier J."/>
            <person name="Ogata H."/>
            <person name="Sarno A.F."/>
            <person name="Shmutz J."/>
            <person name="Schroeder D."/>
            <person name="de Vargas C."/>
            <person name="Verret F."/>
            <person name="von Dassow P."/>
            <person name="Valentin K."/>
            <person name="Van de Peer Y."/>
            <person name="Wheeler G."/>
            <person name="Dacks J.B."/>
            <person name="Delwiche C.F."/>
            <person name="Dyhrman S.T."/>
            <person name="Glockner G."/>
            <person name="John U."/>
            <person name="Richards T."/>
            <person name="Worden A.Z."/>
            <person name="Zhang X."/>
            <person name="Grigoriev I.V."/>
            <person name="Allen A.E."/>
            <person name="Bidle K."/>
            <person name="Borodovsky M."/>
            <person name="Bowler C."/>
            <person name="Brownlee C."/>
            <person name="Cock J.M."/>
            <person name="Elias M."/>
            <person name="Gladyshev V.N."/>
            <person name="Groth M."/>
            <person name="Guda C."/>
            <person name="Hadaegh A."/>
            <person name="Iglesias-Rodriguez M.D."/>
            <person name="Jenkins J."/>
            <person name="Jones B.M."/>
            <person name="Lawson T."/>
            <person name="Leese F."/>
            <person name="Lindquist E."/>
            <person name="Lobanov A."/>
            <person name="Lomsadze A."/>
            <person name="Malik S.B."/>
            <person name="Marsh M.E."/>
            <person name="Mackinder L."/>
            <person name="Mock T."/>
            <person name="Mueller-Roeber B."/>
            <person name="Pagarete A."/>
            <person name="Parker M."/>
            <person name="Probert I."/>
            <person name="Quesneville H."/>
            <person name="Raines C."/>
            <person name="Rensing S.A."/>
            <person name="Riano-Pachon D.M."/>
            <person name="Richier S."/>
            <person name="Rokitta S."/>
            <person name="Shiraiwa Y."/>
            <person name="Soanes D.M."/>
            <person name="van der Giezen M."/>
            <person name="Wahlund T.M."/>
            <person name="Williams B."/>
            <person name="Wilson W."/>
            <person name="Wolfe G."/>
            <person name="Wurch L.L."/>
        </authorList>
    </citation>
    <scope>NUCLEOTIDE SEQUENCE</scope>
</reference>
<feature type="transmembrane region" description="Helical" evidence="1">
    <location>
        <begin position="170"/>
        <end position="197"/>
    </location>
</feature>
<dbReference type="RefSeq" id="XP_005784038.1">
    <property type="nucleotide sequence ID" value="XM_005783981.1"/>
</dbReference>
<evidence type="ECO:0000256" key="1">
    <source>
        <dbReference type="SAM" id="Phobius"/>
    </source>
</evidence>
<keyword evidence="3" id="KW-1185">Reference proteome</keyword>
<dbReference type="HOGENOM" id="CLU_1242101_0_0_1"/>
<name>A0A0D3K774_EMIH1</name>
<dbReference type="KEGG" id="ehx:EMIHUDRAFT_253499"/>
<dbReference type="EnsemblProtists" id="EOD31609">
    <property type="protein sequence ID" value="EOD31609"/>
    <property type="gene ID" value="EMIHUDRAFT_253499"/>
</dbReference>
<evidence type="ECO:0000313" key="2">
    <source>
        <dbReference type="EnsemblProtists" id="EOD31609"/>
    </source>
</evidence>
<reference evidence="2" key="2">
    <citation type="submission" date="2024-10" db="UniProtKB">
        <authorList>
            <consortium name="EnsemblProtists"/>
        </authorList>
    </citation>
    <scope>IDENTIFICATION</scope>
</reference>
<dbReference type="GeneID" id="17276884"/>
<dbReference type="PaxDb" id="2903-EOD31609"/>
<feature type="transmembrane region" description="Helical" evidence="1">
    <location>
        <begin position="75"/>
        <end position="99"/>
    </location>
</feature>
<protein>
    <submittedName>
        <fullName evidence="2">Uncharacterized protein</fullName>
    </submittedName>
</protein>
<sequence>MERRLGLTSTGWFTVLLPTIGPIMSGARKAPSFDDVEKMLQLFGIVSALILSVVADAASYDYEFPSDKTMQGRAFTAFGLCLVSLVHVLVTYIYLVTTVDQERDKDAEEQMKKWWQFGKFNLFLQVFFIVYTLVEYITYVNITHFDGYNDDDWQSDPILALYGVDNNFGLFYVIHIEYAFVGVLVAVHLFALPVMLYNDSIRDRASQAEKSARGSAILSSSTL</sequence>
<evidence type="ECO:0000313" key="3">
    <source>
        <dbReference type="Proteomes" id="UP000013827"/>
    </source>
</evidence>
<proteinExistence type="predicted"/>
<feature type="transmembrane region" description="Helical" evidence="1">
    <location>
        <begin position="39"/>
        <end position="55"/>
    </location>
</feature>
<keyword evidence="1" id="KW-0472">Membrane</keyword>
<dbReference type="Proteomes" id="UP000013827">
    <property type="component" value="Unassembled WGS sequence"/>
</dbReference>
<accession>A0A0D3K774</accession>
<feature type="transmembrane region" description="Helical" evidence="1">
    <location>
        <begin position="120"/>
        <end position="139"/>
    </location>
</feature>